<dbReference type="OrthoDB" id="2643438at2"/>
<name>A0A402CP16_9BACT</name>
<organism evidence="1 2">
    <name type="scientific">Capsulimonas corticalis</name>
    <dbReference type="NCBI Taxonomy" id="2219043"/>
    <lineage>
        <taxon>Bacteria</taxon>
        <taxon>Bacillati</taxon>
        <taxon>Armatimonadota</taxon>
        <taxon>Armatimonadia</taxon>
        <taxon>Capsulimonadales</taxon>
        <taxon>Capsulimonadaceae</taxon>
        <taxon>Capsulimonas</taxon>
    </lineage>
</organism>
<evidence type="ECO:0000313" key="2">
    <source>
        <dbReference type="Proteomes" id="UP000287394"/>
    </source>
</evidence>
<accession>A0A402CP16</accession>
<keyword evidence="2" id="KW-1185">Reference proteome</keyword>
<gene>
    <name evidence="1" type="ORF">CCAX7_51630</name>
</gene>
<dbReference type="RefSeq" id="WP_119319219.1">
    <property type="nucleotide sequence ID" value="NZ_AP025739.1"/>
</dbReference>
<dbReference type="Proteomes" id="UP000287394">
    <property type="component" value="Chromosome"/>
</dbReference>
<dbReference type="GO" id="GO:0005737">
    <property type="term" value="C:cytoplasm"/>
    <property type="evidence" value="ECO:0007669"/>
    <property type="project" value="InterPro"/>
</dbReference>
<dbReference type="SUPFAM" id="SSF51161">
    <property type="entry name" value="Trimeric LpxA-like enzymes"/>
    <property type="match status" value="1"/>
</dbReference>
<protein>
    <submittedName>
        <fullName evidence="1">Uncharacterized protein</fullName>
    </submittedName>
</protein>
<sequence>MFNPARIWYFSCWAHQRKLKLLAKILKTVNYFCFRCLLPFEAQIQPDLKLEHLGLGVCVHPNVTIGRGVKLYHHVSLAAETWVGSPYRIVIEDDVTIGAHAIIVGNEHGGIVIGKGAKVGAGALVVKDVAPGQVVVAMPARPVRTESPDTSTIQ</sequence>
<dbReference type="InterPro" id="IPR011004">
    <property type="entry name" value="Trimer_LpxA-like_sf"/>
</dbReference>
<reference evidence="1 2" key="1">
    <citation type="journal article" date="2019" name="Int. J. Syst. Evol. Microbiol.">
        <title>Capsulimonas corticalis gen. nov., sp. nov., an aerobic capsulated bacterium, of a novel bacterial order, Capsulimonadales ord. nov., of the class Armatimonadia of the phylum Armatimonadetes.</title>
        <authorList>
            <person name="Li J."/>
            <person name="Kudo C."/>
            <person name="Tonouchi A."/>
        </authorList>
    </citation>
    <scope>NUCLEOTIDE SEQUENCE [LARGE SCALE GENOMIC DNA]</scope>
    <source>
        <strain evidence="1 2">AX-7</strain>
    </source>
</reference>
<dbReference type="PANTHER" id="PTHR42811">
    <property type="entry name" value="SERINE ACETYLTRANSFERASE"/>
    <property type="match status" value="1"/>
</dbReference>
<dbReference type="KEGG" id="ccot:CCAX7_51630"/>
<dbReference type="AlphaFoldDB" id="A0A402CP16"/>
<proteinExistence type="predicted"/>
<dbReference type="GO" id="GO:0009001">
    <property type="term" value="F:serine O-acetyltransferase activity"/>
    <property type="evidence" value="ECO:0007669"/>
    <property type="project" value="InterPro"/>
</dbReference>
<dbReference type="GO" id="GO:0006535">
    <property type="term" value="P:cysteine biosynthetic process from serine"/>
    <property type="evidence" value="ECO:0007669"/>
    <property type="project" value="InterPro"/>
</dbReference>
<dbReference type="PIRSF" id="PIRSF000441">
    <property type="entry name" value="CysE"/>
    <property type="match status" value="1"/>
</dbReference>
<dbReference type="InterPro" id="IPR005881">
    <property type="entry name" value="Ser_O-AcTrfase"/>
</dbReference>
<dbReference type="Gene3D" id="2.160.10.10">
    <property type="entry name" value="Hexapeptide repeat proteins"/>
    <property type="match status" value="1"/>
</dbReference>
<dbReference type="EMBL" id="AP025739">
    <property type="protein sequence ID" value="BDI33112.1"/>
    <property type="molecule type" value="Genomic_DNA"/>
</dbReference>
<evidence type="ECO:0000313" key="1">
    <source>
        <dbReference type="EMBL" id="BDI33112.1"/>
    </source>
</evidence>